<proteinExistence type="predicted"/>
<dbReference type="EMBL" id="OU912926">
    <property type="protein sequence ID" value="CAG9932674.1"/>
    <property type="molecule type" value="Genomic_DNA"/>
</dbReference>
<keyword evidence="2" id="KW-0963">Cytoplasm</keyword>
<sequence length="107" mass="12548">MNPVIENYEFLSSITAQMRVAAIDGQWDQLVELEKQCSQHVEIMKTQDIGIPPNESTRLCKVELIRKILADDAEIRNHTEPWVEQLQRIMRSTGQERRLQQTYSSEY</sequence>
<dbReference type="RefSeq" id="WP_239796569.1">
    <property type="nucleotide sequence ID" value="NZ_OU912926.1"/>
</dbReference>
<gene>
    <name evidence="6" type="ORF">NTG6680_1421</name>
</gene>
<evidence type="ECO:0000256" key="1">
    <source>
        <dbReference type="ARBA" id="ARBA00004514"/>
    </source>
</evidence>
<organism evidence="6 7">
    <name type="scientific">Candidatus Nitrotoga arctica</name>
    <dbReference type="NCBI Taxonomy" id="453162"/>
    <lineage>
        <taxon>Bacteria</taxon>
        <taxon>Pseudomonadati</taxon>
        <taxon>Pseudomonadota</taxon>
        <taxon>Betaproteobacteria</taxon>
        <taxon>Nitrosomonadales</taxon>
        <taxon>Gallionellaceae</taxon>
        <taxon>Candidatus Nitrotoga</taxon>
    </lineage>
</organism>
<evidence type="ECO:0000256" key="3">
    <source>
        <dbReference type="ARBA" id="ARBA00022795"/>
    </source>
</evidence>
<evidence type="ECO:0000313" key="6">
    <source>
        <dbReference type="EMBL" id="CAG9932674.1"/>
    </source>
</evidence>
<evidence type="ECO:0000256" key="2">
    <source>
        <dbReference type="ARBA" id="ARBA00022490"/>
    </source>
</evidence>
<name>A0ABM8YYW9_9PROT</name>
<comment type="subcellular location">
    <subcellularLocation>
        <location evidence="1">Cytoplasm</location>
        <location evidence="1">Cytosol</location>
    </subcellularLocation>
</comment>
<protein>
    <recommendedName>
        <fullName evidence="5">Flagellar protein FliT</fullName>
    </recommendedName>
</protein>
<keyword evidence="7" id="KW-1185">Reference proteome</keyword>
<keyword evidence="4" id="KW-0143">Chaperone</keyword>
<dbReference type="Proteomes" id="UP000839052">
    <property type="component" value="Chromosome"/>
</dbReference>
<accession>A0ABM8YYW9</accession>
<keyword evidence="6" id="KW-0282">Flagellum</keyword>
<dbReference type="Pfam" id="PF05400">
    <property type="entry name" value="FliT"/>
    <property type="match status" value="1"/>
</dbReference>
<reference evidence="6 7" key="1">
    <citation type="submission" date="2021-10" db="EMBL/GenBank/DDBJ databases">
        <authorList>
            <person name="Koch H."/>
        </authorList>
    </citation>
    <scope>NUCLEOTIDE SEQUENCE [LARGE SCALE GENOMIC DNA]</scope>
    <source>
        <strain evidence="6">6680</strain>
    </source>
</reference>
<keyword evidence="6" id="KW-0969">Cilium</keyword>
<evidence type="ECO:0000313" key="7">
    <source>
        <dbReference type="Proteomes" id="UP000839052"/>
    </source>
</evidence>
<keyword evidence="3" id="KW-1005">Bacterial flagellum biogenesis</keyword>
<evidence type="ECO:0000256" key="5">
    <source>
        <dbReference type="ARBA" id="ARBA00093797"/>
    </source>
</evidence>
<dbReference type="Gene3D" id="1.20.58.380">
    <property type="entry name" value="Flagellar protein flit"/>
    <property type="match status" value="1"/>
</dbReference>
<dbReference type="InterPro" id="IPR008622">
    <property type="entry name" value="FliT"/>
</dbReference>
<keyword evidence="6" id="KW-0966">Cell projection</keyword>
<evidence type="ECO:0000256" key="4">
    <source>
        <dbReference type="ARBA" id="ARBA00023186"/>
    </source>
</evidence>